<feature type="region of interest" description="Disordered" evidence="1">
    <location>
        <begin position="444"/>
        <end position="476"/>
    </location>
</feature>
<evidence type="ECO:0000313" key="3">
    <source>
        <dbReference type="Proteomes" id="UP000707731"/>
    </source>
</evidence>
<accession>A0ABS0DGD2</accession>
<reference evidence="2 3" key="1">
    <citation type="submission" date="2020-10" db="EMBL/GenBank/DDBJ databases">
        <title>Identification of Nocardia species via Next-generation sequencing and recognition of intraspecies genetic diversity.</title>
        <authorList>
            <person name="Li P."/>
            <person name="Li P."/>
            <person name="Lu B."/>
        </authorList>
    </citation>
    <scope>NUCLEOTIDE SEQUENCE [LARGE SCALE GENOMIC DNA]</scope>
    <source>
        <strain evidence="2 3">BJ06-0143</strain>
    </source>
</reference>
<protein>
    <submittedName>
        <fullName evidence="2">Uncharacterized protein</fullName>
    </submittedName>
</protein>
<gene>
    <name evidence="2" type="ORF">IU449_22010</name>
</gene>
<organism evidence="2 3">
    <name type="scientific">Nocardia higoensis</name>
    <dbReference type="NCBI Taxonomy" id="228599"/>
    <lineage>
        <taxon>Bacteria</taxon>
        <taxon>Bacillati</taxon>
        <taxon>Actinomycetota</taxon>
        <taxon>Actinomycetes</taxon>
        <taxon>Mycobacteriales</taxon>
        <taxon>Nocardiaceae</taxon>
        <taxon>Nocardia</taxon>
    </lineage>
</organism>
<sequence>MPTPFEVKHLDVSGLVGVSARATGIADSIIKASDSMYAVIHDELEWHGDSALSARARADSERNQMRALASAYDGLSDACAGAMRDLEYPINEIKTILSIYAVPPVSVSDSWDVSGLEDWDSEAGIQLARLRGLVDALMTADARWSAKIEEANNLLSALAPESVIEASTIAIQEAKTADIRADPDRMRTSAAAFQQMFGRAPSSSADWATAEVLNPKSYDPKYQGVGPEIRVVRINPVPGQGVVRVGQYIEQRDVSNPTNGLTSFNPFARDFGDDRTAESNFDPEHSRVTTYVDYENGLVVMRQNPSVAQDEDGGYGEVKVQAPEGTVWQNSDGSVRIQYEAGNPFAPPLSSELGDHSATVNGDLVFTPTTEGVEIDGTRTDYPSLEAYQDFPNGDSRTIVIDPAAAGNSLGPAVNLPFHHDVGSRGGEAFYDFVEPDGWNLEYDVPVPGGPKPSSPLGTTENPPVVPTESLPEGVA</sequence>
<proteinExistence type="predicted"/>
<evidence type="ECO:0000256" key="1">
    <source>
        <dbReference type="SAM" id="MobiDB-lite"/>
    </source>
</evidence>
<dbReference type="Proteomes" id="UP000707731">
    <property type="component" value="Unassembled WGS sequence"/>
</dbReference>
<evidence type="ECO:0000313" key="2">
    <source>
        <dbReference type="EMBL" id="MBF6357185.1"/>
    </source>
</evidence>
<comment type="caution">
    <text evidence="2">The sequence shown here is derived from an EMBL/GenBank/DDBJ whole genome shotgun (WGS) entry which is preliminary data.</text>
</comment>
<keyword evidence="3" id="KW-1185">Reference proteome</keyword>
<name>A0ABS0DGD2_9NOCA</name>
<dbReference type="EMBL" id="JADLQN010000004">
    <property type="protein sequence ID" value="MBF6357185.1"/>
    <property type="molecule type" value="Genomic_DNA"/>
</dbReference>